<reference evidence="1 2" key="1">
    <citation type="submission" date="2014-02" db="EMBL/GenBank/DDBJ databases">
        <title>Single nucleus genome sequencing reveals high similarity among nuclei of an endomycorrhizal fungus.</title>
        <authorList>
            <person name="Lin K."/>
            <person name="Geurts R."/>
            <person name="Zhang Z."/>
            <person name="Limpens E."/>
            <person name="Saunders D.G."/>
            <person name="Mu D."/>
            <person name="Pang E."/>
            <person name="Cao H."/>
            <person name="Cha H."/>
            <person name="Lin T."/>
            <person name="Zhou Q."/>
            <person name="Shang Y."/>
            <person name="Li Y."/>
            <person name="Ivanov S."/>
            <person name="Sharma T."/>
            <person name="Velzen R.V."/>
            <person name="Ruijter N.D."/>
            <person name="Aanen D.K."/>
            <person name="Win J."/>
            <person name="Kamoun S."/>
            <person name="Bisseling T."/>
            <person name="Huang S."/>
        </authorList>
    </citation>
    <scope>NUCLEOTIDE SEQUENCE [LARGE SCALE GENOMIC DNA]</scope>
    <source>
        <strain evidence="2">DAOM197198w</strain>
    </source>
</reference>
<dbReference type="OrthoDB" id="10335206at2759"/>
<dbReference type="EMBL" id="JEMT01028908">
    <property type="protein sequence ID" value="EXX53403.1"/>
    <property type="molecule type" value="Genomic_DNA"/>
</dbReference>
<organism evidence="1 2">
    <name type="scientific">Rhizophagus irregularis (strain DAOM 197198w)</name>
    <name type="common">Glomus intraradices</name>
    <dbReference type="NCBI Taxonomy" id="1432141"/>
    <lineage>
        <taxon>Eukaryota</taxon>
        <taxon>Fungi</taxon>
        <taxon>Fungi incertae sedis</taxon>
        <taxon>Mucoromycota</taxon>
        <taxon>Glomeromycotina</taxon>
        <taxon>Glomeromycetes</taxon>
        <taxon>Glomerales</taxon>
        <taxon>Glomeraceae</taxon>
        <taxon>Rhizophagus</taxon>
    </lineage>
</organism>
<dbReference type="AlphaFoldDB" id="A0A015LEZ1"/>
<dbReference type="Gene3D" id="3.80.10.10">
    <property type="entry name" value="Ribonuclease Inhibitor"/>
    <property type="match status" value="1"/>
</dbReference>
<protein>
    <recommendedName>
        <fullName evidence="3">F-box domain-containing protein</fullName>
    </recommendedName>
</protein>
<dbReference type="Proteomes" id="UP000022910">
    <property type="component" value="Unassembled WGS sequence"/>
</dbReference>
<accession>A0A015LEZ1</accession>
<evidence type="ECO:0008006" key="3">
    <source>
        <dbReference type="Google" id="ProtNLM"/>
    </source>
</evidence>
<evidence type="ECO:0000313" key="2">
    <source>
        <dbReference type="Proteomes" id="UP000022910"/>
    </source>
</evidence>
<dbReference type="SUPFAM" id="SSF52047">
    <property type="entry name" value="RNI-like"/>
    <property type="match status" value="1"/>
</dbReference>
<dbReference type="InterPro" id="IPR032675">
    <property type="entry name" value="LRR_dom_sf"/>
</dbReference>
<comment type="caution">
    <text evidence="1">The sequence shown here is derived from an EMBL/GenBank/DDBJ whole genome shotgun (WGS) entry which is preliminary data.</text>
</comment>
<evidence type="ECO:0000313" key="1">
    <source>
        <dbReference type="EMBL" id="EXX53403.1"/>
    </source>
</evidence>
<name>A0A015LEZ1_RHIIW</name>
<gene>
    <name evidence="1" type="ORF">RirG_244240</name>
</gene>
<sequence length="498" mass="59524">MSKFNKNILFLIFEEFQNDSKSLFSCLMVNRLWCEVAIPILWRNPWCYDINYSYKSYLFIIIASYLSDDIKESLTKLGVQLPSFSYQPLLFDYLSYCESINTETMNTITFIETSLAYNQFLLQQEFYRLFMKKFQDLKYLDIKSIKHQIFYLPEAKLRFESLYELKCDTSIDNSYFYGLAQLCQYIQRLIILNENPIDYHGIAELIGVQKNLKYFEWIDDDLLTPFSNNVPEPDHYEEILLALEKNANIINHLNIYFVCISRTSQKVLPKFHKLKTLRVSFNKFNEEQLKTCVYHDLETLEIKYIELKAASIIIENSGGYIKKILLESYEIDDHFIIENFYDDTLYFIHKVYEKCSSIEYLSLVFPPSKQHYNEFEKLLKICQNMKSLCFAIYMDKYLVSNKEKLENGKELLKLLIRSAPTNLREIRFPYDMGFSLDILEEFLEKWRSRPKLSILTCNNFIYEEENFVKLVNKYKNDGVIKDFRCESFENVINMDFKI</sequence>
<proteinExistence type="predicted"/>
<dbReference type="HOGENOM" id="CLU_028913_8_1_1"/>
<keyword evidence="2" id="KW-1185">Reference proteome</keyword>